<evidence type="ECO:0000256" key="5">
    <source>
        <dbReference type="ARBA" id="ARBA00023204"/>
    </source>
</evidence>
<dbReference type="InterPro" id="IPR010994">
    <property type="entry name" value="RuvA_2-like"/>
</dbReference>
<evidence type="ECO:0000259" key="9">
    <source>
        <dbReference type="PROSITE" id="PS50165"/>
    </source>
</evidence>
<dbReference type="PROSITE" id="PS50165">
    <property type="entry name" value="UVRC"/>
    <property type="match status" value="1"/>
</dbReference>
<dbReference type="InterPro" id="IPR047296">
    <property type="entry name" value="GIY-YIG_UvrC_Cho"/>
</dbReference>
<reference evidence="10 11" key="1">
    <citation type="submission" date="2019-08" db="EMBL/GenBank/DDBJ databases">
        <title>In-depth cultivation of the pig gut microbiome towards novel bacterial diversity and tailored functional studies.</title>
        <authorList>
            <person name="Wylensek D."/>
            <person name="Hitch T.C.A."/>
            <person name="Clavel T."/>
        </authorList>
    </citation>
    <scope>NUCLEOTIDE SEQUENCE [LARGE SCALE GENOMIC DNA]</scope>
    <source>
        <strain evidence="10 11">WCA-389-WT-5B</strain>
    </source>
</reference>
<dbReference type="InterPro" id="IPR001943">
    <property type="entry name" value="UVR_dom"/>
</dbReference>
<dbReference type="NCBIfam" id="TIGR00194">
    <property type="entry name" value="uvrC"/>
    <property type="match status" value="1"/>
</dbReference>
<comment type="function">
    <text evidence="6">The UvrABC repair system catalyzes the recognition and processing of DNA lesions. UvrC both incises the 5' and 3' sides of the lesion. The N-terminal half is responsible for the 3' incision and the C-terminal half is responsible for the 5' incision.</text>
</comment>
<comment type="subunit">
    <text evidence="6">Interacts with UvrB in an incision complex.</text>
</comment>
<dbReference type="Gene3D" id="1.10.150.20">
    <property type="entry name" value="5' to 3' exonuclease, C-terminal subdomain"/>
    <property type="match status" value="1"/>
</dbReference>
<dbReference type="Proteomes" id="UP000441455">
    <property type="component" value="Unassembled WGS sequence"/>
</dbReference>
<dbReference type="InterPro" id="IPR036876">
    <property type="entry name" value="UVR_dom_sf"/>
</dbReference>
<keyword evidence="3 6" id="KW-0228">DNA excision</keyword>
<dbReference type="InterPro" id="IPR041663">
    <property type="entry name" value="DisA/LigA_HHH"/>
</dbReference>
<dbReference type="GO" id="GO:0009380">
    <property type="term" value="C:excinuclease repair complex"/>
    <property type="evidence" value="ECO:0007669"/>
    <property type="project" value="InterPro"/>
</dbReference>
<dbReference type="SUPFAM" id="SSF47781">
    <property type="entry name" value="RuvA domain 2-like"/>
    <property type="match status" value="1"/>
</dbReference>
<gene>
    <name evidence="6 10" type="primary">uvrC</name>
    <name evidence="10" type="ORF">FX155_03305</name>
</gene>
<dbReference type="FunFam" id="3.40.1440.10:FF:000001">
    <property type="entry name" value="UvrABC system protein C"/>
    <property type="match status" value="1"/>
</dbReference>
<dbReference type="GO" id="GO:0009432">
    <property type="term" value="P:SOS response"/>
    <property type="evidence" value="ECO:0007669"/>
    <property type="project" value="UniProtKB-UniRule"/>
</dbReference>
<dbReference type="PANTHER" id="PTHR30562:SF1">
    <property type="entry name" value="UVRABC SYSTEM PROTEIN C"/>
    <property type="match status" value="1"/>
</dbReference>
<dbReference type="EMBL" id="VULN01000003">
    <property type="protein sequence ID" value="MSS81637.1"/>
    <property type="molecule type" value="Genomic_DNA"/>
</dbReference>
<keyword evidence="2 6" id="KW-0227">DNA damage</keyword>
<feature type="domain" description="UvrC family homology region profile" evidence="9">
    <location>
        <begin position="250"/>
        <end position="477"/>
    </location>
</feature>
<dbReference type="Gene3D" id="3.30.420.340">
    <property type="entry name" value="UvrC, RNAse H endonuclease domain"/>
    <property type="match status" value="1"/>
</dbReference>
<feature type="domain" description="UVR" evidence="7">
    <location>
        <begin position="200"/>
        <end position="235"/>
    </location>
</feature>
<keyword evidence="4 6" id="KW-0267">Excision nuclease</keyword>
<dbReference type="Gene3D" id="3.40.1440.10">
    <property type="entry name" value="GIY-YIG endonuclease"/>
    <property type="match status" value="1"/>
</dbReference>
<feature type="domain" description="GIY-YIG" evidence="8">
    <location>
        <begin position="14"/>
        <end position="93"/>
    </location>
</feature>
<proteinExistence type="inferred from homology"/>
<dbReference type="PROSITE" id="PS50151">
    <property type="entry name" value="UVR"/>
    <property type="match status" value="1"/>
</dbReference>
<dbReference type="InterPro" id="IPR000305">
    <property type="entry name" value="GIY-YIG_endonuc"/>
</dbReference>
<keyword evidence="5 6" id="KW-0234">DNA repair</keyword>
<dbReference type="GO" id="GO:0003677">
    <property type="term" value="F:DNA binding"/>
    <property type="evidence" value="ECO:0007669"/>
    <property type="project" value="UniProtKB-UniRule"/>
</dbReference>
<dbReference type="InterPro" id="IPR001162">
    <property type="entry name" value="UvrC_RNase_H_dom"/>
</dbReference>
<dbReference type="InterPro" id="IPR004791">
    <property type="entry name" value="UvrC"/>
</dbReference>
<dbReference type="PANTHER" id="PTHR30562">
    <property type="entry name" value="UVRC/OXIDOREDUCTASE"/>
    <property type="match status" value="1"/>
</dbReference>
<protein>
    <recommendedName>
        <fullName evidence="6">UvrABC system protein C</fullName>
        <shortName evidence="6">Protein UvrC</shortName>
    </recommendedName>
    <alternativeName>
        <fullName evidence="6">Excinuclease ABC subunit C</fullName>
    </alternativeName>
</protein>
<evidence type="ECO:0000256" key="3">
    <source>
        <dbReference type="ARBA" id="ARBA00022769"/>
    </source>
</evidence>
<dbReference type="SMART" id="SM00465">
    <property type="entry name" value="GIYc"/>
    <property type="match status" value="1"/>
</dbReference>
<evidence type="ECO:0000259" key="8">
    <source>
        <dbReference type="PROSITE" id="PS50164"/>
    </source>
</evidence>
<dbReference type="Pfam" id="PF08459">
    <property type="entry name" value="UvrC_RNaseH_dom"/>
    <property type="match status" value="1"/>
</dbReference>
<dbReference type="SUPFAM" id="SSF46600">
    <property type="entry name" value="C-terminal UvrC-binding domain of UvrB"/>
    <property type="match status" value="1"/>
</dbReference>
<dbReference type="GO" id="GO:0009381">
    <property type="term" value="F:excinuclease ABC activity"/>
    <property type="evidence" value="ECO:0007669"/>
    <property type="project" value="UniProtKB-UniRule"/>
</dbReference>
<name>A0A6N7VIZ6_ACIFE</name>
<dbReference type="GO" id="GO:0005737">
    <property type="term" value="C:cytoplasm"/>
    <property type="evidence" value="ECO:0007669"/>
    <property type="project" value="UniProtKB-SubCell"/>
</dbReference>
<evidence type="ECO:0000256" key="2">
    <source>
        <dbReference type="ARBA" id="ARBA00022763"/>
    </source>
</evidence>
<dbReference type="HAMAP" id="MF_00203">
    <property type="entry name" value="UvrC"/>
    <property type="match status" value="1"/>
</dbReference>
<comment type="caution">
    <text evidence="10">The sequence shown here is derived from an EMBL/GenBank/DDBJ whole genome shotgun (WGS) entry which is preliminary data.</text>
</comment>
<dbReference type="PROSITE" id="PS50164">
    <property type="entry name" value="GIY_YIG"/>
    <property type="match status" value="1"/>
</dbReference>
<evidence type="ECO:0000313" key="11">
    <source>
        <dbReference type="Proteomes" id="UP000441455"/>
    </source>
</evidence>
<dbReference type="Pfam" id="PF22920">
    <property type="entry name" value="UvrC_RNaseH"/>
    <property type="match status" value="1"/>
</dbReference>
<dbReference type="InterPro" id="IPR050066">
    <property type="entry name" value="UvrABC_protein_C"/>
</dbReference>
<dbReference type="RefSeq" id="WP_154487772.1">
    <property type="nucleotide sequence ID" value="NZ_VULN01000003.1"/>
</dbReference>
<evidence type="ECO:0000256" key="1">
    <source>
        <dbReference type="ARBA" id="ARBA00022490"/>
    </source>
</evidence>
<dbReference type="Pfam" id="PF01541">
    <property type="entry name" value="GIY-YIG"/>
    <property type="match status" value="1"/>
</dbReference>
<keyword evidence="1 6" id="KW-0963">Cytoplasm</keyword>
<dbReference type="CDD" id="cd10434">
    <property type="entry name" value="GIY-YIG_UvrC_Cho"/>
    <property type="match status" value="1"/>
</dbReference>
<evidence type="ECO:0000259" key="7">
    <source>
        <dbReference type="PROSITE" id="PS50151"/>
    </source>
</evidence>
<dbReference type="InterPro" id="IPR035901">
    <property type="entry name" value="GIY-YIG_endonuc_sf"/>
</dbReference>
<dbReference type="Gene3D" id="4.10.860.10">
    <property type="entry name" value="UVR domain"/>
    <property type="match status" value="1"/>
</dbReference>
<comment type="subcellular location">
    <subcellularLocation>
        <location evidence="6">Cytoplasm</location>
    </subcellularLocation>
</comment>
<dbReference type="Pfam" id="PF12826">
    <property type="entry name" value="HHH_2"/>
    <property type="match status" value="1"/>
</dbReference>
<dbReference type="OrthoDB" id="9804933at2"/>
<evidence type="ECO:0000256" key="4">
    <source>
        <dbReference type="ARBA" id="ARBA00022881"/>
    </source>
</evidence>
<comment type="similarity">
    <text evidence="6">Belongs to the UvrC family.</text>
</comment>
<evidence type="ECO:0000313" key="10">
    <source>
        <dbReference type="EMBL" id="MSS81637.1"/>
    </source>
</evidence>
<accession>A0A6N7VIZ6</accession>
<dbReference type="InterPro" id="IPR038476">
    <property type="entry name" value="UvrC_RNase_H_dom_sf"/>
</dbReference>
<dbReference type="AlphaFoldDB" id="A0A6N7VIZ6"/>
<organism evidence="10 11">
    <name type="scientific">Acidaminococcus fermentans</name>
    <dbReference type="NCBI Taxonomy" id="905"/>
    <lineage>
        <taxon>Bacteria</taxon>
        <taxon>Bacillati</taxon>
        <taxon>Bacillota</taxon>
        <taxon>Negativicutes</taxon>
        <taxon>Acidaminococcales</taxon>
        <taxon>Acidaminococcaceae</taxon>
        <taxon>Acidaminococcus</taxon>
    </lineage>
</organism>
<dbReference type="Pfam" id="PF02151">
    <property type="entry name" value="UVR"/>
    <property type="match status" value="1"/>
</dbReference>
<dbReference type="SUPFAM" id="SSF82771">
    <property type="entry name" value="GIY-YIG endonuclease"/>
    <property type="match status" value="1"/>
</dbReference>
<keyword evidence="6" id="KW-0742">SOS response</keyword>
<sequence>MNDAIKETLAVLPNAPGVYIMHDASGKVIYVGKAVILKNRVRSYFRPASQVSPKVRAINAHVASIETIVTASEMEALILECNLIKKYRPRYNIDLKDDKTYPYLKITVGEAYPRMVLTRWVQKDGARYYGPFADAGALRDTMKLIRTMFPLRHCRNLNAKRPCLQYHLHRCLAPCTGKVPVSEYKQMVDAVLLLLDGKVSQLEKDLTAKMQQASDNLEFEAAARYRDSLLSLRKLAEKQKATTESGDRDVVGLAMDDSGVCVQVFFIRSGKILGRDSFFLDQEIGEPGGEVLADFLKQYYHENHRPPREILVSEDLADSDRTLLSQWLSGLCEKPVNLLVPQRGLKHDLVLMAVNNARKNLEERLRRGHAFGGTDLDAAEQLQKALGLEKPLERMDCFDISHNQGRETVASMVVFRNGAPSKKDYRRYKLRSTEGKPDDFKSMEEVVYRRYRDLEDLPSLIIIDGGKGQLSSACAVIRGLGITPEEVPVIGLAKREEEIFKEGVHTSILLDKMSPALHLIQHIRDEAHRFAITYHRKRLGKRNLVSVLDHLEGLGPKRRSALWKRFGSLDAMRQASVEDLAAVDSMTRPVAERVHAFLQGSLLEKTALLEQGQESLKKGK</sequence>
<dbReference type="GO" id="GO:0006289">
    <property type="term" value="P:nucleotide-excision repair"/>
    <property type="evidence" value="ECO:0007669"/>
    <property type="project" value="UniProtKB-UniRule"/>
</dbReference>
<evidence type="ECO:0000256" key="6">
    <source>
        <dbReference type="HAMAP-Rule" id="MF_00203"/>
    </source>
</evidence>